<gene>
    <name evidence="2" type="ORF">M0638_03395</name>
</gene>
<dbReference type="RefSeq" id="WP_248665549.1">
    <property type="nucleotide sequence ID" value="NZ_JALPRX010000009.1"/>
</dbReference>
<dbReference type="Proteomes" id="UP001139516">
    <property type="component" value="Unassembled WGS sequence"/>
</dbReference>
<comment type="caution">
    <text evidence="2">The sequence shown here is derived from an EMBL/GenBank/DDBJ whole genome shotgun (WGS) entry which is preliminary data.</text>
</comment>
<evidence type="ECO:0000259" key="1">
    <source>
        <dbReference type="Pfam" id="PF13467"/>
    </source>
</evidence>
<name>A0A9X1Y5E1_9PROT</name>
<sequence length="92" mass="10003">MTGTHLAKRSFSLAGHRTSVALEPPFWRVLEAEALRRGRSLAALVAAVDADRSDPTLPLASALRVFALAARCQDRSDPYRSDQEDQPPCSSP</sequence>
<dbReference type="InterPro" id="IPR027373">
    <property type="entry name" value="RHH_dom"/>
</dbReference>
<dbReference type="EMBL" id="JALPRX010000009">
    <property type="protein sequence ID" value="MCK8783427.1"/>
    <property type="molecule type" value="Genomic_DNA"/>
</dbReference>
<feature type="domain" description="Ribbon-helix-helix" evidence="1">
    <location>
        <begin position="7"/>
        <end position="69"/>
    </location>
</feature>
<organism evidence="2 3">
    <name type="scientific">Roseomonas acroporae</name>
    <dbReference type="NCBI Taxonomy" id="2937791"/>
    <lineage>
        <taxon>Bacteria</taxon>
        <taxon>Pseudomonadati</taxon>
        <taxon>Pseudomonadota</taxon>
        <taxon>Alphaproteobacteria</taxon>
        <taxon>Acetobacterales</taxon>
        <taxon>Roseomonadaceae</taxon>
        <taxon>Roseomonas</taxon>
    </lineage>
</organism>
<reference evidence="2" key="1">
    <citation type="submission" date="2022-04" db="EMBL/GenBank/DDBJ databases">
        <title>Roseomonas acroporae sp. nov., isolated from coral Acropora digitifera.</title>
        <authorList>
            <person name="Sun H."/>
        </authorList>
    </citation>
    <scope>NUCLEOTIDE SEQUENCE</scope>
    <source>
        <strain evidence="2">NAR14</strain>
    </source>
</reference>
<evidence type="ECO:0000313" key="3">
    <source>
        <dbReference type="Proteomes" id="UP001139516"/>
    </source>
</evidence>
<dbReference type="AlphaFoldDB" id="A0A9X1Y5E1"/>
<accession>A0A9X1Y5E1</accession>
<dbReference type="Pfam" id="PF13467">
    <property type="entry name" value="RHH_4"/>
    <property type="match status" value="1"/>
</dbReference>
<dbReference type="InterPro" id="IPR038268">
    <property type="entry name" value="RHH_sf"/>
</dbReference>
<evidence type="ECO:0000313" key="2">
    <source>
        <dbReference type="EMBL" id="MCK8783427.1"/>
    </source>
</evidence>
<proteinExistence type="predicted"/>
<dbReference type="Gene3D" id="1.10.3990.20">
    <property type="entry name" value="protein bp1543"/>
    <property type="match status" value="1"/>
</dbReference>
<keyword evidence="3" id="KW-1185">Reference proteome</keyword>
<protein>
    <submittedName>
        <fullName evidence="2">Ribbon-helix-helix domain-containing protein</fullName>
    </submittedName>
</protein>